<keyword evidence="7 12" id="KW-0479">Metal-binding</keyword>
<keyword evidence="9 12" id="KW-1133">Transmembrane helix</keyword>
<keyword evidence="3 12" id="KW-0813">Transport</keyword>
<evidence type="ECO:0000313" key="14">
    <source>
        <dbReference type="Proteomes" id="UP000267019"/>
    </source>
</evidence>
<dbReference type="InterPro" id="IPR002585">
    <property type="entry name" value="Cyt-d_ubiquinol_oxidase_su_1"/>
</dbReference>
<dbReference type="GO" id="GO:0005886">
    <property type="term" value="C:plasma membrane"/>
    <property type="evidence" value="ECO:0007669"/>
    <property type="project" value="UniProtKB-SubCell"/>
</dbReference>
<evidence type="ECO:0000256" key="5">
    <source>
        <dbReference type="ARBA" id="ARBA00022617"/>
    </source>
</evidence>
<evidence type="ECO:0000256" key="8">
    <source>
        <dbReference type="ARBA" id="ARBA00022982"/>
    </source>
</evidence>
<keyword evidence="8 12" id="KW-0249">Electron transport</keyword>
<keyword evidence="14" id="KW-1185">Reference proteome</keyword>
<comment type="caution">
    <text evidence="13">The sequence shown here is derived from an EMBL/GenBank/DDBJ whole genome shotgun (WGS) entry which is preliminary data.</text>
</comment>
<dbReference type="Pfam" id="PF01654">
    <property type="entry name" value="Cyt_bd_oxida_I"/>
    <property type="match status" value="1"/>
</dbReference>
<dbReference type="AlphaFoldDB" id="A0A660L1J3"/>
<evidence type="ECO:0000256" key="12">
    <source>
        <dbReference type="PIRNR" id="PIRNR006446"/>
    </source>
</evidence>
<name>A0A660L1J3_9BACL</name>
<dbReference type="PANTHER" id="PTHR30365:SF14">
    <property type="entry name" value="CYTOCHROME BD MENAQUINOL OXIDASE SUBUNIT I-RELATED"/>
    <property type="match status" value="1"/>
</dbReference>
<feature type="transmembrane region" description="Helical" evidence="12">
    <location>
        <begin position="359"/>
        <end position="383"/>
    </location>
</feature>
<dbReference type="GO" id="GO:0020037">
    <property type="term" value="F:heme binding"/>
    <property type="evidence" value="ECO:0007669"/>
    <property type="project" value="TreeGrafter"/>
</dbReference>
<evidence type="ECO:0000313" key="13">
    <source>
        <dbReference type="EMBL" id="RKQ85498.1"/>
    </source>
</evidence>
<feature type="transmembrane region" description="Helical" evidence="12">
    <location>
        <begin position="217"/>
        <end position="236"/>
    </location>
</feature>
<evidence type="ECO:0000256" key="1">
    <source>
        <dbReference type="ARBA" id="ARBA00004651"/>
    </source>
</evidence>
<dbReference type="GO" id="GO:0019646">
    <property type="term" value="P:aerobic electron transport chain"/>
    <property type="evidence" value="ECO:0007669"/>
    <property type="project" value="InterPro"/>
</dbReference>
<dbReference type="GO" id="GO:0009055">
    <property type="term" value="F:electron transfer activity"/>
    <property type="evidence" value="ECO:0007669"/>
    <property type="project" value="UniProtKB-UniRule"/>
</dbReference>
<evidence type="ECO:0000256" key="7">
    <source>
        <dbReference type="ARBA" id="ARBA00022723"/>
    </source>
</evidence>
<dbReference type="GO" id="GO:0016682">
    <property type="term" value="F:oxidoreductase activity, acting on diphenols and related substances as donors, oxygen as acceptor"/>
    <property type="evidence" value="ECO:0007669"/>
    <property type="project" value="TreeGrafter"/>
</dbReference>
<evidence type="ECO:0000256" key="2">
    <source>
        <dbReference type="ARBA" id="ARBA00009819"/>
    </source>
</evidence>
<dbReference type="PIRSF" id="PIRSF006446">
    <property type="entry name" value="Cyt_quinol_oxidase_1"/>
    <property type="match status" value="1"/>
</dbReference>
<evidence type="ECO:0000256" key="11">
    <source>
        <dbReference type="ARBA" id="ARBA00023136"/>
    </source>
</evidence>
<keyword evidence="10 12" id="KW-0408">Iron</keyword>
<dbReference type="GO" id="GO:0070069">
    <property type="term" value="C:cytochrome complex"/>
    <property type="evidence" value="ECO:0007669"/>
    <property type="project" value="UniProtKB-UniRule"/>
</dbReference>
<comment type="similarity">
    <text evidence="2 12">Belongs to the cytochrome ubiquinol oxidase subunit 1 family.</text>
</comment>
<evidence type="ECO:0000256" key="3">
    <source>
        <dbReference type="ARBA" id="ARBA00022448"/>
    </source>
</evidence>
<evidence type="ECO:0000256" key="10">
    <source>
        <dbReference type="ARBA" id="ARBA00023004"/>
    </source>
</evidence>
<feature type="transmembrane region" description="Helical" evidence="12">
    <location>
        <begin position="183"/>
        <end position="205"/>
    </location>
</feature>
<feature type="transmembrane region" description="Helical" evidence="12">
    <location>
        <begin position="92"/>
        <end position="115"/>
    </location>
</feature>
<keyword evidence="4 12" id="KW-1003">Cell membrane</keyword>
<dbReference type="RefSeq" id="WP_211322068.1">
    <property type="nucleotide sequence ID" value="NZ_RBIJ01000002.1"/>
</dbReference>
<dbReference type="EMBL" id="RBIJ01000002">
    <property type="protein sequence ID" value="RKQ85498.1"/>
    <property type="molecule type" value="Genomic_DNA"/>
</dbReference>
<feature type="transmembrane region" description="Helical" evidence="12">
    <location>
        <begin position="59"/>
        <end position="80"/>
    </location>
</feature>
<keyword evidence="5 12" id="KW-0349">Heme</keyword>
<feature type="transmembrane region" description="Helical" evidence="12">
    <location>
        <begin position="317"/>
        <end position="338"/>
    </location>
</feature>
<evidence type="ECO:0000256" key="4">
    <source>
        <dbReference type="ARBA" id="ARBA00022475"/>
    </source>
</evidence>
<gene>
    <name evidence="13" type="ORF">C7438_0892</name>
</gene>
<dbReference type="PANTHER" id="PTHR30365">
    <property type="entry name" value="CYTOCHROME D UBIQUINOL OXIDASE"/>
    <property type="match status" value="1"/>
</dbReference>
<feature type="transmembrane region" description="Helical" evidence="12">
    <location>
        <begin position="20"/>
        <end position="38"/>
    </location>
</feature>
<accession>A0A660L1J3</accession>
<keyword evidence="6 12" id="KW-0812">Transmembrane</keyword>
<proteinExistence type="inferred from homology"/>
<evidence type="ECO:0000256" key="9">
    <source>
        <dbReference type="ARBA" id="ARBA00022989"/>
    </source>
</evidence>
<evidence type="ECO:0000256" key="6">
    <source>
        <dbReference type="ARBA" id="ARBA00022692"/>
    </source>
</evidence>
<keyword evidence="11 12" id="KW-0472">Membrane</keyword>
<reference evidence="13 14" key="1">
    <citation type="submission" date="2018-10" db="EMBL/GenBank/DDBJ databases">
        <title>Genomic Encyclopedia of Type Strains, Phase IV (KMG-IV): sequencing the most valuable type-strain genomes for metagenomic binning, comparative biology and taxonomic classification.</title>
        <authorList>
            <person name="Goeker M."/>
        </authorList>
    </citation>
    <scope>NUCLEOTIDE SEQUENCE [LARGE SCALE GENOMIC DNA]</scope>
    <source>
        <strain evidence="13 14">DSM 22653</strain>
    </source>
</reference>
<feature type="transmembrane region" description="Helical" evidence="12">
    <location>
        <begin position="127"/>
        <end position="151"/>
    </location>
</feature>
<sequence length="458" mass="49922">MWDPLTASRILTALTLSFHILFATIGVGVPLYIALAEWRAMRIGDRDLSRSAYRWGKGYAVTVALGVVTGTSIGLFLNLLWPPFMALAGQTIALPLFLETFAFFLEAIFLGLYLYTWREDGPPLRNTLYAAVIALGASASAFFITSVNAFMNTPAGARITAEGTLDVHPVQAMFSPATATKTVHVLLSAYFASAFVLAALSAYELRRDPRDTRAAKALRLAMQGALLFGVGTVLSGDFSGKFLAAYQPEKLAAAEWHFTTQGAAPLRLFGLWEDGTVRYALTIPYGLSVLAKGTPSAVVTGLDAFPPEDRPPLVVHYFFDLMVVFGFLLLALAAYYWWRVWRTRSVGQAEEVATGRLPAWFFPALVVAAPLSLMTVELGWYFAEMGRLPWIVRGIARVGETATENPAVSWLVYVFLALYVLLTAIAVRVLAAIYGSEGPETAFRRLFGGLRGGESRGS</sequence>
<dbReference type="Proteomes" id="UP000267019">
    <property type="component" value="Unassembled WGS sequence"/>
</dbReference>
<organism evidence="13 14">
    <name type="scientific">Brockia lithotrophica</name>
    <dbReference type="NCBI Taxonomy" id="933949"/>
    <lineage>
        <taxon>Bacteria</taxon>
        <taxon>Bacillati</taxon>
        <taxon>Bacillota</taxon>
        <taxon>Bacilli</taxon>
        <taxon>Bacillales</taxon>
        <taxon>Bacillales Family X. Incertae Sedis</taxon>
        <taxon>Brockia</taxon>
    </lineage>
</organism>
<protein>
    <submittedName>
        <fullName evidence="13">Cytochrome bd-I ubiquinol oxidase subunit 1 apoprotein</fullName>
    </submittedName>
</protein>
<comment type="subcellular location">
    <subcellularLocation>
        <location evidence="1">Cell membrane</location>
        <topology evidence="1">Multi-pass membrane protein</topology>
    </subcellularLocation>
</comment>
<dbReference type="GO" id="GO:0046872">
    <property type="term" value="F:metal ion binding"/>
    <property type="evidence" value="ECO:0007669"/>
    <property type="project" value="UniProtKB-UniRule"/>
</dbReference>
<feature type="transmembrane region" description="Helical" evidence="12">
    <location>
        <begin position="410"/>
        <end position="435"/>
    </location>
</feature>